<dbReference type="OrthoDB" id="9815163at2"/>
<dbReference type="AlphaFoldDB" id="A0A212R8Z1"/>
<dbReference type="EMBL" id="FYEH01000006">
    <property type="protein sequence ID" value="SNB68495.1"/>
    <property type="molecule type" value="Genomic_DNA"/>
</dbReference>
<accession>A0A212R8Z1</accession>
<dbReference type="RefSeq" id="WP_088561494.1">
    <property type="nucleotide sequence ID" value="NZ_FYEH01000006.1"/>
</dbReference>
<evidence type="ECO:0000313" key="3">
    <source>
        <dbReference type="Proteomes" id="UP000197065"/>
    </source>
</evidence>
<dbReference type="PANTHER" id="PTHR34310:SF9">
    <property type="entry name" value="BLR5716 PROTEIN"/>
    <property type="match status" value="1"/>
</dbReference>
<gene>
    <name evidence="2" type="ORF">SAMN07250955_106202</name>
</gene>
<evidence type="ECO:0000313" key="2">
    <source>
        <dbReference type="EMBL" id="SNB68495.1"/>
    </source>
</evidence>
<protein>
    <submittedName>
        <fullName evidence="2">Uncharacterized conserved protein, DUF427 family</fullName>
    </submittedName>
</protein>
<dbReference type="Gene3D" id="2.170.150.40">
    <property type="entry name" value="Domain of unknown function (DUF427)"/>
    <property type="match status" value="1"/>
</dbReference>
<name>A0A212R8Z1_9PROT</name>
<reference evidence="2 3" key="1">
    <citation type="submission" date="2017-06" db="EMBL/GenBank/DDBJ databases">
        <authorList>
            <person name="Kim H.J."/>
            <person name="Triplett B.A."/>
        </authorList>
    </citation>
    <scope>NUCLEOTIDE SEQUENCE [LARGE SCALE GENOMIC DNA]</scope>
    <source>
        <strain evidence="2 3">B29T1</strain>
    </source>
</reference>
<evidence type="ECO:0000259" key="1">
    <source>
        <dbReference type="Pfam" id="PF04248"/>
    </source>
</evidence>
<dbReference type="InterPro" id="IPR007361">
    <property type="entry name" value="DUF427"/>
</dbReference>
<dbReference type="Proteomes" id="UP000197065">
    <property type="component" value="Unassembled WGS sequence"/>
</dbReference>
<sequence length="124" mass="13463">MADRIVKIPGADHPISIEPSGERIVVTVAGQIVADSRNALVLREADYPPVYYIPRGDAEPGQLTRSAHATYCPYKGEASYFDIPAGGERSRNAVWSYEAPYSAAGAIKDHLAFYPNRVDAIEIG</sequence>
<keyword evidence="3" id="KW-1185">Reference proteome</keyword>
<organism evidence="2 3">
    <name type="scientific">Arboricoccus pini</name>
    <dbReference type="NCBI Taxonomy" id="1963835"/>
    <lineage>
        <taxon>Bacteria</taxon>
        <taxon>Pseudomonadati</taxon>
        <taxon>Pseudomonadota</taxon>
        <taxon>Alphaproteobacteria</taxon>
        <taxon>Geminicoccales</taxon>
        <taxon>Geminicoccaceae</taxon>
        <taxon>Arboricoccus</taxon>
    </lineage>
</organism>
<dbReference type="Pfam" id="PF04248">
    <property type="entry name" value="NTP_transf_9"/>
    <property type="match status" value="1"/>
</dbReference>
<dbReference type="PANTHER" id="PTHR34310">
    <property type="entry name" value="DUF427 DOMAIN PROTEIN (AFU_ORTHOLOGUE AFUA_3G02220)"/>
    <property type="match status" value="1"/>
</dbReference>
<dbReference type="InterPro" id="IPR038694">
    <property type="entry name" value="DUF427_sf"/>
</dbReference>
<feature type="domain" description="DUF427" evidence="1">
    <location>
        <begin position="25"/>
        <end position="115"/>
    </location>
</feature>
<proteinExistence type="predicted"/>